<dbReference type="InterPro" id="IPR001752">
    <property type="entry name" value="Kinesin_motor_dom"/>
</dbReference>
<keyword evidence="7 9" id="KW-0505">Motor protein</keyword>
<reference evidence="14 15" key="1">
    <citation type="journal article" date="2018" name="BMC Genomics">
        <title>The genome of Naegleria lovaniensis, the basis for a comparative approach to unravel pathogenicity factors of the human pathogenic amoeba N. fowleri.</title>
        <authorList>
            <person name="Liechti N."/>
            <person name="Schurch N."/>
            <person name="Bruggmann R."/>
            <person name="Wittwer M."/>
        </authorList>
    </citation>
    <scope>NUCLEOTIDE SEQUENCE [LARGE SCALE GENOMIC DNA]</scope>
    <source>
        <strain evidence="14 15">ATCC 30569</strain>
    </source>
</reference>
<comment type="subcellular location">
    <subcellularLocation>
        <location evidence="1">Cytoplasm</location>
        <location evidence="1">Cytoskeleton</location>
    </subcellularLocation>
</comment>
<feature type="compositionally biased region" description="Polar residues" evidence="12">
    <location>
        <begin position="662"/>
        <end position="673"/>
    </location>
</feature>
<keyword evidence="2" id="KW-0963">Cytoplasm</keyword>
<evidence type="ECO:0000313" key="14">
    <source>
        <dbReference type="EMBL" id="KAG2377611.1"/>
    </source>
</evidence>
<evidence type="ECO:0000256" key="5">
    <source>
        <dbReference type="ARBA" id="ARBA00022840"/>
    </source>
</evidence>
<name>A0AA88GI45_NAELO</name>
<keyword evidence="3 10" id="KW-0493">Microtubule</keyword>
<dbReference type="GO" id="GO:0007018">
    <property type="term" value="P:microtubule-based movement"/>
    <property type="evidence" value="ECO:0007669"/>
    <property type="project" value="InterPro"/>
</dbReference>
<feature type="coiled-coil region" evidence="11">
    <location>
        <begin position="773"/>
        <end position="828"/>
    </location>
</feature>
<dbReference type="GO" id="GO:0051231">
    <property type="term" value="P:spindle elongation"/>
    <property type="evidence" value="ECO:0007669"/>
    <property type="project" value="TreeGrafter"/>
</dbReference>
<dbReference type="PROSITE" id="PS00411">
    <property type="entry name" value="KINESIN_MOTOR_1"/>
    <property type="match status" value="1"/>
</dbReference>
<evidence type="ECO:0000256" key="6">
    <source>
        <dbReference type="ARBA" id="ARBA00023054"/>
    </source>
</evidence>
<feature type="coiled-coil region" evidence="11">
    <location>
        <begin position="430"/>
        <end position="597"/>
    </location>
</feature>
<dbReference type="AlphaFoldDB" id="A0AA88GI45"/>
<feature type="compositionally biased region" description="Polar residues" evidence="12">
    <location>
        <begin position="972"/>
        <end position="981"/>
    </location>
</feature>
<dbReference type="PRINTS" id="PR00380">
    <property type="entry name" value="KINESINHEAVY"/>
</dbReference>
<dbReference type="Pfam" id="PF00225">
    <property type="entry name" value="Kinesin"/>
    <property type="match status" value="1"/>
</dbReference>
<sequence length="988" mass="112326">MSSSSALDASEGTHSNIQVVCRFRPMNHLEKQIDAREAVEIQADTCKLTNKLGKHEFTFDHIFKSNTKQIEIFNCVGRPTVEDIFKGYNSTIFVYGQTGSGKSYTMMGPNEELKGYCTDSNLKGLIPRIVENIFEKVENSDPDIEFTIQVSYIEIYLEKIRDLLDPTQQNLKIKEDKESGRGVYIKGATEEYVTSIEEVFALLKLGAGNRVVSSTRMNDESSRSHSIFILTIGQKHLVNLDSKSGKLFLVDLAGSEKVKKTGASGQTLEEAKNINKSLSTLGMVINALTDGVSKYVPYRDSKLTRLLQDSLGGNSRTTLIINCSLSAYNEDETLSTLRFGFRAKNIKNKPKVNRELSAKELQKLLDKAKEEIKDLKNYITGLEEELKIYKKGGMKATTPVVDTENSSTNSESEMKRQELEAKLNEILPTISRYREKCLILERELAEEKSERNKVAEEISQLKDEINQGKEENNALEESLISMKQQLKQKAEYLVEIESSRNDLQKLIQLKSNECQELQNVIKEERNTKEYQLKEMESDLNSTKQQSENYMKQLNETKIQLLTLQAQQEEDPSLEHIMQFLEKKYRRVRNQAKRARAASQDVSMKKSNSANILRKVKKDLLSIKNDLEDDTESDDDDEEEEEDSEQEQEEETEIQHNEIVKLSTENVKSSQTPQLATIETQTELNSPEEEYFEFPANINAIPNEMIIDNSADQKQLLEALEKVRILEAEVKKISNERDALLGDLSNRVQKVIELEMLLDDVSDKYNTLSSHNIIRKYTKKIEFLENNVASITASFQELYSENDELKHNINLAEKKVKMKDERITELTNQLLEQSQKSKKDADAFVEERSKLNDIITALRYENEVLKNAQVGAVTLSSLTSLSENEATTSTSKVRRPVRGRGGAFIVKKKTDEDEYFSSPGSTNELDIEVESQSSKYATMRSKNPPTHLSSSHHTKKSGFSLRDLFFGAKSKSETPNSEQLNHTLDDGND</sequence>
<evidence type="ECO:0000256" key="11">
    <source>
        <dbReference type="SAM" id="Coils"/>
    </source>
</evidence>
<comment type="similarity">
    <text evidence="9 10">Belongs to the TRAFAC class myosin-kinesin ATPase superfamily. Kinesin family.</text>
</comment>
<protein>
    <recommendedName>
        <fullName evidence="10">Kinesin-like protein</fullName>
    </recommendedName>
</protein>
<dbReference type="RefSeq" id="XP_044544873.1">
    <property type="nucleotide sequence ID" value="XM_044699280.1"/>
</dbReference>
<feature type="coiled-coil region" evidence="11">
    <location>
        <begin position="715"/>
        <end position="742"/>
    </location>
</feature>
<dbReference type="PANTHER" id="PTHR47969">
    <property type="entry name" value="CHROMOSOME-ASSOCIATED KINESIN KIF4A-RELATED"/>
    <property type="match status" value="1"/>
</dbReference>
<feature type="binding site" evidence="9">
    <location>
        <begin position="96"/>
        <end position="103"/>
    </location>
    <ligand>
        <name>ATP</name>
        <dbReference type="ChEBI" id="CHEBI:30616"/>
    </ligand>
</feature>
<dbReference type="InterPro" id="IPR027417">
    <property type="entry name" value="P-loop_NTPase"/>
</dbReference>
<evidence type="ECO:0000256" key="4">
    <source>
        <dbReference type="ARBA" id="ARBA00022741"/>
    </source>
</evidence>
<keyword evidence="4 9" id="KW-0547">Nucleotide-binding</keyword>
<dbReference type="InterPro" id="IPR019821">
    <property type="entry name" value="Kinesin_motor_CS"/>
</dbReference>
<dbReference type="GO" id="GO:0007052">
    <property type="term" value="P:mitotic spindle organization"/>
    <property type="evidence" value="ECO:0007669"/>
    <property type="project" value="TreeGrafter"/>
</dbReference>
<keyword evidence="6 11" id="KW-0175">Coiled coil</keyword>
<feature type="region of interest" description="Disordered" evidence="12">
    <location>
        <begin position="912"/>
        <end position="954"/>
    </location>
</feature>
<dbReference type="SMART" id="SM00129">
    <property type="entry name" value="KISc"/>
    <property type="match status" value="1"/>
</dbReference>
<evidence type="ECO:0000256" key="10">
    <source>
        <dbReference type="RuleBase" id="RU000394"/>
    </source>
</evidence>
<dbReference type="CDD" id="cd01369">
    <property type="entry name" value="KISc_KHC_KIF5"/>
    <property type="match status" value="1"/>
</dbReference>
<dbReference type="GeneID" id="68101581"/>
<dbReference type="InterPro" id="IPR036961">
    <property type="entry name" value="Kinesin_motor_dom_sf"/>
</dbReference>
<dbReference type="PROSITE" id="PS50067">
    <property type="entry name" value="KINESIN_MOTOR_2"/>
    <property type="match status" value="1"/>
</dbReference>
<keyword evidence="5 9" id="KW-0067">ATP-binding</keyword>
<keyword evidence="15" id="KW-1185">Reference proteome</keyword>
<dbReference type="Gene3D" id="3.40.850.10">
    <property type="entry name" value="Kinesin motor domain"/>
    <property type="match status" value="1"/>
</dbReference>
<feature type="region of interest" description="Disordered" evidence="12">
    <location>
        <begin position="968"/>
        <end position="988"/>
    </location>
</feature>
<feature type="compositionally biased region" description="Polar residues" evidence="12">
    <location>
        <begin position="917"/>
        <end position="943"/>
    </location>
</feature>
<dbReference type="GO" id="GO:0003777">
    <property type="term" value="F:microtubule motor activity"/>
    <property type="evidence" value="ECO:0007669"/>
    <property type="project" value="InterPro"/>
</dbReference>
<gene>
    <name evidence="14" type="ORF">C9374_009127</name>
</gene>
<evidence type="ECO:0000313" key="15">
    <source>
        <dbReference type="Proteomes" id="UP000816034"/>
    </source>
</evidence>
<evidence type="ECO:0000256" key="2">
    <source>
        <dbReference type="ARBA" id="ARBA00022490"/>
    </source>
</evidence>
<evidence type="ECO:0000259" key="13">
    <source>
        <dbReference type="PROSITE" id="PS50067"/>
    </source>
</evidence>
<dbReference type="EMBL" id="PYSW02000037">
    <property type="protein sequence ID" value="KAG2377611.1"/>
    <property type="molecule type" value="Genomic_DNA"/>
</dbReference>
<dbReference type="Gene3D" id="1.10.287.1490">
    <property type="match status" value="1"/>
</dbReference>
<dbReference type="InterPro" id="IPR027640">
    <property type="entry name" value="Kinesin-like_fam"/>
</dbReference>
<dbReference type="FunFam" id="3.40.850.10:FF:000031">
    <property type="entry name" value="Kinesin-like protein"/>
    <property type="match status" value="1"/>
</dbReference>
<evidence type="ECO:0000256" key="1">
    <source>
        <dbReference type="ARBA" id="ARBA00004245"/>
    </source>
</evidence>
<organism evidence="14 15">
    <name type="scientific">Naegleria lovaniensis</name>
    <name type="common">Amoeba</name>
    <dbReference type="NCBI Taxonomy" id="51637"/>
    <lineage>
        <taxon>Eukaryota</taxon>
        <taxon>Discoba</taxon>
        <taxon>Heterolobosea</taxon>
        <taxon>Tetramitia</taxon>
        <taxon>Eutetramitia</taxon>
        <taxon>Vahlkampfiidae</taxon>
        <taxon>Naegleria</taxon>
    </lineage>
</organism>
<evidence type="ECO:0000256" key="7">
    <source>
        <dbReference type="ARBA" id="ARBA00023175"/>
    </source>
</evidence>
<dbReference type="GO" id="GO:0008017">
    <property type="term" value="F:microtubule binding"/>
    <property type="evidence" value="ECO:0007669"/>
    <property type="project" value="InterPro"/>
</dbReference>
<evidence type="ECO:0000256" key="9">
    <source>
        <dbReference type="PROSITE-ProRule" id="PRU00283"/>
    </source>
</evidence>
<dbReference type="Proteomes" id="UP000816034">
    <property type="component" value="Unassembled WGS sequence"/>
</dbReference>
<dbReference type="GO" id="GO:0005875">
    <property type="term" value="C:microtubule associated complex"/>
    <property type="evidence" value="ECO:0007669"/>
    <property type="project" value="TreeGrafter"/>
</dbReference>
<evidence type="ECO:0000256" key="12">
    <source>
        <dbReference type="SAM" id="MobiDB-lite"/>
    </source>
</evidence>
<feature type="compositionally biased region" description="Acidic residues" evidence="12">
    <location>
        <begin position="626"/>
        <end position="651"/>
    </location>
</feature>
<feature type="coiled-coil region" evidence="11">
    <location>
        <begin position="351"/>
        <end position="392"/>
    </location>
</feature>
<dbReference type="PANTHER" id="PTHR47969:SF15">
    <property type="entry name" value="CHROMOSOME-ASSOCIATED KINESIN KIF4A-RELATED"/>
    <property type="match status" value="1"/>
</dbReference>
<proteinExistence type="inferred from homology"/>
<keyword evidence="8" id="KW-0206">Cytoskeleton</keyword>
<evidence type="ECO:0000256" key="8">
    <source>
        <dbReference type="ARBA" id="ARBA00023212"/>
    </source>
</evidence>
<comment type="caution">
    <text evidence="14">The sequence shown here is derived from an EMBL/GenBank/DDBJ whole genome shotgun (WGS) entry which is preliminary data.</text>
</comment>
<feature type="domain" description="Kinesin motor" evidence="13">
    <location>
        <begin position="16"/>
        <end position="346"/>
    </location>
</feature>
<dbReference type="SUPFAM" id="SSF52540">
    <property type="entry name" value="P-loop containing nucleoside triphosphate hydrolases"/>
    <property type="match status" value="1"/>
</dbReference>
<accession>A0AA88GI45</accession>
<feature type="region of interest" description="Disordered" evidence="12">
    <location>
        <begin position="622"/>
        <end position="673"/>
    </location>
</feature>
<evidence type="ECO:0000256" key="3">
    <source>
        <dbReference type="ARBA" id="ARBA00022701"/>
    </source>
</evidence>
<dbReference type="GO" id="GO:0005524">
    <property type="term" value="F:ATP binding"/>
    <property type="evidence" value="ECO:0007669"/>
    <property type="project" value="UniProtKB-UniRule"/>
</dbReference>
<dbReference type="GO" id="GO:0005874">
    <property type="term" value="C:microtubule"/>
    <property type="evidence" value="ECO:0007669"/>
    <property type="project" value="UniProtKB-KW"/>
</dbReference>